<name>A0A3A3FZA1_9BURK</name>
<evidence type="ECO:0000313" key="3">
    <source>
        <dbReference type="Proteomes" id="UP000266327"/>
    </source>
</evidence>
<evidence type="ECO:0000259" key="1">
    <source>
        <dbReference type="Pfam" id="PF12156"/>
    </source>
</evidence>
<organism evidence="2 3">
    <name type="scientific">Noviherbaspirillum sedimenti</name>
    <dbReference type="NCBI Taxonomy" id="2320865"/>
    <lineage>
        <taxon>Bacteria</taxon>
        <taxon>Pseudomonadati</taxon>
        <taxon>Pseudomonadota</taxon>
        <taxon>Betaproteobacteria</taxon>
        <taxon>Burkholderiales</taxon>
        <taxon>Oxalobacteraceae</taxon>
        <taxon>Noviherbaspirillum</taxon>
    </lineage>
</organism>
<keyword evidence="3" id="KW-1185">Reference proteome</keyword>
<dbReference type="AlphaFoldDB" id="A0A3A3FZA1"/>
<reference evidence="3" key="1">
    <citation type="submission" date="2018-09" db="EMBL/GenBank/DDBJ databases">
        <authorList>
            <person name="Zhu H."/>
        </authorList>
    </citation>
    <scope>NUCLEOTIDE SEQUENCE [LARGE SCALE GENOMIC DNA]</scope>
    <source>
        <strain evidence="3">K1S02-23</strain>
    </source>
</reference>
<proteinExistence type="predicted"/>
<accession>A0A3A3FZA1</accession>
<dbReference type="Proteomes" id="UP000266327">
    <property type="component" value="Unassembled WGS sequence"/>
</dbReference>
<sequence>MMICLYMVHELSGNNPVQQAPCLSCTVMPDCILAGNHEKMRTVFIYFLSGFGPDQTMLRWLTSLVGGERAGQVPASEKLPCFHCGDLVKRRHAIDVQFDGAARTVCCHGCAAILKTVEQMGMVQQYRAQKGQVAASNDK</sequence>
<dbReference type="Pfam" id="PF12156">
    <property type="entry name" value="ATPase-cat_bd"/>
    <property type="match status" value="1"/>
</dbReference>
<evidence type="ECO:0000313" key="2">
    <source>
        <dbReference type="EMBL" id="RJG01538.1"/>
    </source>
</evidence>
<dbReference type="InterPro" id="IPR021993">
    <property type="entry name" value="ATPase-cat-bd"/>
</dbReference>
<protein>
    <recommendedName>
        <fullName evidence="1">Putative metal-binding domain-containing protein</fullName>
    </recommendedName>
</protein>
<comment type="caution">
    <text evidence="2">The sequence shown here is derived from an EMBL/GenBank/DDBJ whole genome shotgun (WGS) entry which is preliminary data.</text>
</comment>
<feature type="domain" description="Putative metal-binding" evidence="1">
    <location>
        <begin position="81"/>
        <end position="134"/>
    </location>
</feature>
<dbReference type="EMBL" id="QYUQ01000002">
    <property type="protein sequence ID" value="RJG01538.1"/>
    <property type="molecule type" value="Genomic_DNA"/>
</dbReference>
<gene>
    <name evidence="2" type="ORF">D3878_08020</name>
</gene>